<dbReference type="InterPro" id="IPR035248">
    <property type="entry name" value="PRMT5_C"/>
</dbReference>
<dbReference type="Gene3D" id="3.20.20.150">
    <property type="entry name" value="Divalent-metal-dependent TIM barrel enzymes"/>
    <property type="match status" value="1"/>
</dbReference>
<proteinExistence type="inferred from homology"/>
<evidence type="ECO:0000259" key="8">
    <source>
        <dbReference type="Pfam" id="PF05185"/>
    </source>
</evidence>
<feature type="binding site" evidence="6">
    <location>
        <begin position="335"/>
        <end position="336"/>
    </location>
    <ligand>
        <name>S-adenosyl-L-methionine</name>
        <dbReference type="ChEBI" id="CHEBI:59789"/>
    </ligand>
</feature>
<dbReference type="GO" id="GO:0016274">
    <property type="term" value="F:protein-arginine N-methyltransferase activity"/>
    <property type="evidence" value="ECO:0007669"/>
    <property type="project" value="InterPro"/>
</dbReference>
<dbReference type="RefSeq" id="XP_002171871.1">
    <property type="nucleotide sequence ID" value="XM_002171835.1"/>
</dbReference>
<dbReference type="GO" id="GO:2000100">
    <property type="term" value="P:regulation of establishment or maintenance of bipolar cell polarity regulating cell shape"/>
    <property type="evidence" value="ECO:0007669"/>
    <property type="project" value="EnsemblFungi"/>
</dbReference>
<evidence type="ECO:0000256" key="1">
    <source>
        <dbReference type="ARBA" id="ARBA00022603"/>
    </source>
</evidence>
<protein>
    <recommendedName>
        <fullName evidence="4">Protein arginine N-methyltransferase</fullName>
    </recommendedName>
</protein>
<dbReference type="GO" id="GO:0051286">
    <property type="term" value="C:cell tip"/>
    <property type="evidence" value="ECO:0007669"/>
    <property type="project" value="EnsemblFungi"/>
</dbReference>
<reference evidence="11 13" key="1">
    <citation type="journal article" date="2011" name="Science">
        <title>Comparative functional genomics of the fission yeasts.</title>
        <authorList>
            <person name="Rhind N."/>
            <person name="Chen Z."/>
            <person name="Yassour M."/>
            <person name="Thompson D.A."/>
            <person name="Haas B.J."/>
            <person name="Habib N."/>
            <person name="Wapinski I."/>
            <person name="Roy S."/>
            <person name="Lin M.F."/>
            <person name="Heiman D.I."/>
            <person name="Young S.K."/>
            <person name="Furuya K."/>
            <person name="Guo Y."/>
            <person name="Pidoux A."/>
            <person name="Chen H.M."/>
            <person name="Robbertse B."/>
            <person name="Goldberg J.M."/>
            <person name="Aoki K."/>
            <person name="Bayne E.H."/>
            <person name="Berlin A.M."/>
            <person name="Desjardins C.A."/>
            <person name="Dobbs E."/>
            <person name="Dukaj L."/>
            <person name="Fan L."/>
            <person name="FitzGerald M.G."/>
            <person name="French C."/>
            <person name="Gujja S."/>
            <person name="Hansen K."/>
            <person name="Keifenheim D."/>
            <person name="Levin J.Z."/>
            <person name="Mosher R.A."/>
            <person name="Mueller C.A."/>
            <person name="Pfiffner J."/>
            <person name="Priest M."/>
            <person name="Russ C."/>
            <person name="Smialowska A."/>
            <person name="Swoboda P."/>
            <person name="Sykes S.M."/>
            <person name="Vaughn M."/>
            <person name="Vengrova S."/>
            <person name="Yoder R."/>
            <person name="Zeng Q."/>
            <person name="Allshire R."/>
            <person name="Baulcombe D."/>
            <person name="Birren B.W."/>
            <person name="Brown W."/>
            <person name="Ekwall K."/>
            <person name="Kellis M."/>
            <person name="Leatherwood J."/>
            <person name="Levin H."/>
            <person name="Margalit H."/>
            <person name="Martienssen R."/>
            <person name="Nieduszynski C.A."/>
            <person name="Spatafora J.W."/>
            <person name="Friedman N."/>
            <person name="Dalgaard J.Z."/>
            <person name="Baumann P."/>
            <person name="Niki H."/>
            <person name="Regev A."/>
            <person name="Nusbaum C."/>
        </authorList>
    </citation>
    <scope>NUCLEOTIDE SEQUENCE [LARGE SCALE GENOMIC DNA]</scope>
    <source>
        <strain evidence="13">yFS275 / FY16936</strain>
    </source>
</reference>
<dbReference type="OMA" id="IKYAWYE"/>
<feature type="domain" description="PRMT5 TIM barrel" evidence="9">
    <location>
        <begin position="54"/>
        <end position="291"/>
    </location>
</feature>
<dbReference type="eggNOG" id="KOG0822">
    <property type="taxonomic scope" value="Eukaryota"/>
</dbReference>
<dbReference type="GO" id="GO:1990463">
    <property type="term" value="C:lateral cortical node"/>
    <property type="evidence" value="ECO:0007669"/>
    <property type="project" value="EnsemblFungi"/>
</dbReference>
<dbReference type="EMBL" id="KE651166">
    <property type="protein sequence ID" value="EEB05578.1"/>
    <property type="molecule type" value="Genomic_DNA"/>
</dbReference>
<evidence type="ECO:0000256" key="5">
    <source>
        <dbReference type="PIRSR" id="PIRSR015894-1"/>
    </source>
</evidence>
<dbReference type="SUPFAM" id="SSF53335">
    <property type="entry name" value="S-adenosyl-L-methionine-dependent methyltransferases"/>
    <property type="match status" value="1"/>
</dbReference>
<comment type="similarity">
    <text evidence="4">Belongs to the class I-like SAM-binding methyltransferase superfamily.</text>
</comment>
<dbReference type="Pfam" id="PF17286">
    <property type="entry name" value="PRMT5_C"/>
    <property type="match status" value="1"/>
</dbReference>
<evidence type="ECO:0000313" key="13">
    <source>
        <dbReference type="Proteomes" id="UP000001744"/>
    </source>
</evidence>
<dbReference type="Gene3D" id="2.70.160.11">
    <property type="entry name" value="Hnrnp arginine n-methyltransferase1"/>
    <property type="match status" value="1"/>
</dbReference>
<keyword evidence="1 4" id="KW-0489">Methyltransferase</keyword>
<feature type="binding site" evidence="6">
    <location>
        <position position="326"/>
    </location>
    <ligand>
        <name>S-adenosyl-L-methionine</name>
        <dbReference type="ChEBI" id="CHEBI:59789"/>
    </ligand>
</feature>
<evidence type="ECO:0000256" key="2">
    <source>
        <dbReference type="ARBA" id="ARBA00022679"/>
    </source>
</evidence>
<keyword evidence="2 4" id="KW-0808">Transferase</keyword>
<sequence length="654" mass="74038">MTEPRSLMTLSDDVSVTSSTRVPLFGADLTRRQKATALGICSAESASQLFFEEGYDFVAIPLTTEDLKYRVESLAPTDKLAEFHEVEVGYYPNEFTNQVFGLASPWIELDSDDPLVVQRSSEVALREAEYAEYCGLQAVILFGPRNSTNSMQYGAVIMELLNKTNIINIFVRIDISNNEADYFSSWKVWQAIRTACDYHPRLHVALEMPIKESPPIELISRWYAEPIGVLIMSCLTFVANPKGYPVLGRKHKAILSLFLQLKPRLLLCDNDEPNRVGASPDYSIYLKHLIKTQPPPPVVEDFAEGYKDYLQIPLQPLSHDLENITYEVFERDPVKYAQYEQAIHAALADRPEDSVTRIAVVGAGRGPLVDCALRAAIQSGRTVDMIALEKNPNAFSMLVKRNREDWASKVTLVFGDMRQWRPDYKVDILVSELLGSMGDNELSPECLDGAQAVLDEETGISIPSSYVPFVTPIMSQKLWTEARKLGNGAFDRAYVVLMNAFDFIATDDEYRFQPLWAFHHPDRAAIQHVDNTHNKRHAHVRFQVSTPGVVHGFAGYFEATLYKDISLSILPTTMDVKSPDMFSWFPMYIPVQNPIYVPENSQLEFQMWRQTDGTKVWFEWAANSYTILRNGKHIELSSTRIHNPSGKVSYCDLS</sequence>
<dbReference type="GO" id="GO:0071521">
    <property type="term" value="C:Cdc42 GTPase complex"/>
    <property type="evidence" value="ECO:0007669"/>
    <property type="project" value="EnsemblFungi"/>
</dbReference>
<name>B6JW27_SCHJY</name>
<accession>B6JW27</accession>
<dbReference type="InterPro" id="IPR035247">
    <property type="entry name" value="PRMT5_TIM"/>
</dbReference>
<feature type="domain" description="PRMT5 arginine-N-methyltransferase" evidence="8">
    <location>
        <begin position="300"/>
        <end position="462"/>
    </location>
</feature>
<dbReference type="InterPro" id="IPR029063">
    <property type="entry name" value="SAM-dependent_MTases_sf"/>
</dbReference>
<evidence type="ECO:0000313" key="11">
    <source>
        <dbReference type="EMBL" id="EEB05578.1"/>
    </source>
</evidence>
<dbReference type="InterPro" id="IPR025799">
    <property type="entry name" value="Arg_MeTrfase"/>
</dbReference>
<dbReference type="InterPro" id="IPR007857">
    <property type="entry name" value="Arg_MeTrfase_PRMT5"/>
</dbReference>
<evidence type="ECO:0000256" key="6">
    <source>
        <dbReference type="PIRSR" id="PIRSR015894-2"/>
    </source>
</evidence>
<dbReference type="GeneID" id="7051290"/>
<dbReference type="HOGENOM" id="CLU_010247_0_0_1"/>
<gene>
    <name evidence="12" type="primary">skb1</name>
    <name evidence="11" type="ORF">SJAG_00596</name>
</gene>
<feature type="binding site" evidence="6">
    <location>
        <begin position="416"/>
        <end position="417"/>
    </location>
    <ligand>
        <name>S-adenosyl-L-methionine</name>
        <dbReference type="ChEBI" id="CHEBI:59789"/>
    </ligand>
</feature>
<dbReference type="GO" id="GO:0006355">
    <property type="term" value="P:regulation of DNA-templated transcription"/>
    <property type="evidence" value="ECO:0000318"/>
    <property type="project" value="GO_Central"/>
</dbReference>
<dbReference type="JaponicusDB" id="SJAG_00596">
    <property type="gene designation" value="skb1"/>
</dbReference>
<evidence type="ECO:0000256" key="3">
    <source>
        <dbReference type="ARBA" id="ARBA00022691"/>
    </source>
</evidence>
<dbReference type="PIRSF" id="PIRSF015894">
    <property type="entry name" value="Skb1_MeTrfase"/>
    <property type="match status" value="1"/>
</dbReference>
<dbReference type="GO" id="GO:0061246">
    <property type="term" value="P:establishment or maintenance of bipolar cell polarity regulating cell shape"/>
    <property type="evidence" value="ECO:0007669"/>
    <property type="project" value="EnsemblFungi"/>
</dbReference>
<dbReference type="GO" id="GO:1903359">
    <property type="term" value="P:lateral cortical node assembly"/>
    <property type="evidence" value="ECO:0007669"/>
    <property type="project" value="EnsemblFungi"/>
</dbReference>
<dbReference type="Pfam" id="PF17285">
    <property type="entry name" value="PRMT5_TIM"/>
    <property type="match status" value="1"/>
</dbReference>
<feature type="domain" description="PRMT5 oligomerisation" evidence="10">
    <location>
        <begin position="465"/>
        <end position="648"/>
    </location>
</feature>
<dbReference type="GO" id="GO:0005634">
    <property type="term" value="C:nucleus"/>
    <property type="evidence" value="ECO:0000318"/>
    <property type="project" value="GO_Central"/>
</dbReference>
<dbReference type="Pfam" id="PF05185">
    <property type="entry name" value="PRMT5"/>
    <property type="match status" value="1"/>
</dbReference>
<evidence type="ECO:0000256" key="4">
    <source>
        <dbReference type="PIRNR" id="PIRNR015894"/>
    </source>
</evidence>
<dbReference type="GO" id="GO:1903360">
    <property type="term" value="P:protein localization to lateral cortical node"/>
    <property type="evidence" value="ECO:0007669"/>
    <property type="project" value="EnsemblFungi"/>
</dbReference>
<dbReference type="PANTHER" id="PTHR10738">
    <property type="entry name" value="PROTEIN ARGININE N-METHYLTRANSFERASE 5"/>
    <property type="match status" value="1"/>
</dbReference>
<dbReference type="GO" id="GO:0005829">
    <property type="term" value="C:cytosol"/>
    <property type="evidence" value="ECO:0000318"/>
    <property type="project" value="GO_Central"/>
</dbReference>
<organism evidence="11 13">
    <name type="scientific">Schizosaccharomyces japonicus (strain yFS275 / FY16936)</name>
    <name type="common">Fission yeast</name>
    <dbReference type="NCBI Taxonomy" id="402676"/>
    <lineage>
        <taxon>Eukaryota</taxon>
        <taxon>Fungi</taxon>
        <taxon>Dikarya</taxon>
        <taxon>Ascomycota</taxon>
        <taxon>Taphrinomycotina</taxon>
        <taxon>Schizosaccharomycetes</taxon>
        <taxon>Schizosaccharomycetales</taxon>
        <taxon>Schizosaccharomycetaceae</taxon>
        <taxon>Schizosaccharomyces</taxon>
    </lineage>
</organism>
<dbReference type="VEuPathDB" id="FungiDB:SJAG_00596"/>
<dbReference type="PROSITE" id="PS51678">
    <property type="entry name" value="SAM_MT_PRMT"/>
    <property type="match status" value="1"/>
</dbReference>
<dbReference type="STRING" id="402676.B6JW27"/>
<dbReference type="InterPro" id="IPR035075">
    <property type="entry name" value="PRMT5"/>
</dbReference>
<dbReference type="OrthoDB" id="1368803at2759"/>
<dbReference type="AlphaFoldDB" id="B6JW27"/>
<feature type="binding site" evidence="6">
    <location>
        <position position="389"/>
    </location>
    <ligand>
        <name>S-adenosyl-L-methionine</name>
        <dbReference type="ChEBI" id="CHEBI:59789"/>
    </ligand>
</feature>
<dbReference type="PANTHER" id="PTHR10738:SF0">
    <property type="entry name" value="PROTEIN ARGININE N-METHYLTRANSFERASE 5"/>
    <property type="match status" value="1"/>
</dbReference>
<keyword evidence="13" id="KW-1185">Reference proteome</keyword>
<evidence type="ECO:0000313" key="12">
    <source>
        <dbReference type="JaponicusDB" id="SJAG_00596"/>
    </source>
</evidence>
<evidence type="ECO:0000256" key="7">
    <source>
        <dbReference type="PIRSR" id="PIRSR015894-3"/>
    </source>
</evidence>
<feature type="site" description="Critical for specifying symmetric addition of methyl groups" evidence="7">
    <location>
        <position position="329"/>
    </location>
</feature>
<feature type="active site" description="Proton donor/acceptor" evidence="5">
    <location>
        <position position="441"/>
    </location>
</feature>
<keyword evidence="3 4" id="KW-0949">S-adenosyl-L-methionine</keyword>
<dbReference type="Proteomes" id="UP000001744">
    <property type="component" value="Unassembled WGS sequence"/>
</dbReference>
<dbReference type="Gene3D" id="3.40.50.150">
    <property type="entry name" value="Vaccinia Virus protein VP39"/>
    <property type="match status" value="1"/>
</dbReference>
<feature type="active site" description="Proton donor/acceptor" evidence="5">
    <location>
        <position position="432"/>
    </location>
</feature>
<evidence type="ECO:0000259" key="10">
    <source>
        <dbReference type="Pfam" id="PF17286"/>
    </source>
</evidence>
<evidence type="ECO:0000259" key="9">
    <source>
        <dbReference type="Pfam" id="PF17285"/>
    </source>
</evidence>
<dbReference type="GO" id="GO:0032259">
    <property type="term" value="P:methylation"/>
    <property type="evidence" value="ECO:0007669"/>
    <property type="project" value="UniProtKB-KW"/>
</dbReference>
<dbReference type="GO" id="GO:0071470">
    <property type="term" value="P:cellular response to osmotic stress"/>
    <property type="evidence" value="ECO:0007669"/>
    <property type="project" value="EnsemblFungi"/>
</dbReference>